<evidence type="ECO:0000256" key="7">
    <source>
        <dbReference type="RuleBase" id="RU004016"/>
    </source>
</evidence>
<accession>A0ABM7GBR1</accession>
<dbReference type="PRINTS" id="PR00725">
    <property type="entry name" value="DADACBPTASE1"/>
</dbReference>
<keyword evidence="6" id="KW-0961">Cell wall biogenesis/degradation</keyword>
<organism evidence="9 10">
    <name type="scientific">Vreelandella olivaria</name>
    <dbReference type="NCBI Taxonomy" id="390919"/>
    <lineage>
        <taxon>Bacteria</taxon>
        <taxon>Pseudomonadati</taxon>
        <taxon>Pseudomonadota</taxon>
        <taxon>Gammaproteobacteria</taxon>
        <taxon>Oceanospirillales</taxon>
        <taxon>Halomonadaceae</taxon>
        <taxon>Vreelandella</taxon>
    </lineage>
</organism>
<sequence>MDTAIRALAVRSANDVAAVVAEALGGSEAHFAQMMTTKARELGMHATTFRNASGLPDDGQITTARDMLTLSVRVMQDFPQYYHYFGLQELPTAAPGIPVTIAWCVTTRAPMA</sequence>
<keyword evidence="3" id="KW-0378">Hydrolase</keyword>
<keyword evidence="2" id="KW-0732">Signal</keyword>
<keyword evidence="5" id="KW-0573">Peptidoglycan synthesis</keyword>
<evidence type="ECO:0000256" key="4">
    <source>
        <dbReference type="ARBA" id="ARBA00022960"/>
    </source>
</evidence>
<dbReference type="InterPro" id="IPR012338">
    <property type="entry name" value="Beta-lactam/transpept-like"/>
</dbReference>
<proteinExistence type="inferred from homology"/>
<reference evidence="10" key="1">
    <citation type="journal article" date="2019" name="Microbiol. Resour. Announc.">
        <title>Complete Genome Sequence of Halomonas olivaria, a Moderately Halophilic Bacterium Isolated from Olive Processing Effluents, Obtained by Nanopore Sequencing.</title>
        <authorList>
            <person name="Nagata S."/>
            <person name="Ii K.M."/>
            <person name="Tsukimi T."/>
            <person name="Miura M.C."/>
            <person name="Galipon J."/>
            <person name="Arakawa K."/>
        </authorList>
    </citation>
    <scope>NUCLEOTIDE SEQUENCE [LARGE SCALE GENOMIC DNA]</scope>
    <source>
        <strain evidence="10">TYRC17</strain>
    </source>
</reference>
<gene>
    <name evidence="9" type="ORF">HORIV_02760</name>
</gene>
<keyword evidence="4" id="KW-0133">Cell shape</keyword>
<dbReference type="Proteomes" id="UP000289555">
    <property type="component" value="Chromosome"/>
</dbReference>
<keyword evidence="10" id="KW-1185">Reference proteome</keyword>
<dbReference type="EMBL" id="AP019416">
    <property type="protein sequence ID" value="BBI47855.1"/>
    <property type="molecule type" value="Genomic_DNA"/>
</dbReference>
<dbReference type="Gene3D" id="3.40.710.10">
    <property type="entry name" value="DD-peptidase/beta-lactamase superfamily"/>
    <property type="match status" value="1"/>
</dbReference>
<feature type="domain" description="Peptidase S11 D-alanyl-D-alanine carboxypeptidase A N-terminal" evidence="8">
    <location>
        <begin position="5"/>
        <end position="85"/>
    </location>
</feature>
<evidence type="ECO:0000256" key="1">
    <source>
        <dbReference type="ARBA" id="ARBA00007164"/>
    </source>
</evidence>
<dbReference type="InterPro" id="IPR018044">
    <property type="entry name" value="Peptidase_S11"/>
</dbReference>
<name>A0ABM7GBR1_9GAMM</name>
<protein>
    <recommendedName>
        <fullName evidence="8">Peptidase S11 D-alanyl-D-alanine carboxypeptidase A N-terminal domain-containing protein</fullName>
    </recommendedName>
</protein>
<dbReference type="SUPFAM" id="SSF56601">
    <property type="entry name" value="beta-lactamase/transpeptidase-like"/>
    <property type="match status" value="1"/>
</dbReference>
<evidence type="ECO:0000313" key="10">
    <source>
        <dbReference type="Proteomes" id="UP000289555"/>
    </source>
</evidence>
<evidence type="ECO:0000256" key="2">
    <source>
        <dbReference type="ARBA" id="ARBA00022729"/>
    </source>
</evidence>
<evidence type="ECO:0000313" key="9">
    <source>
        <dbReference type="EMBL" id="BBI47855.1"/>
    </source>
</evidence>
<comment type="similarity">
    <text evidence="1 7">Belongs to the peptidase S11 family.</text>
</comment>
<evidence type="ECO:0000256" key="3">
    <source>
        <dbReference type="ARBA" id="ARBA00022801"/>
    </source>
</evidence>
<evidence type="ECO:0000256" key="6">
    <source>
        <dbReference type="ARBA" id="ARBA00023316"/>
    </source>
</evidence>
<dbReference type="InterPro" id="IPR001967">
    <property type="entry name" value="Peptidase_S11_N"/>
</dbReference>
<evidence type="ECO:0000259" key="8">
    <source>
        <dbReference type="Pfam" id="PF00768"/>
    </source>
</evidence>
<dbReference type="Pfam" id="PF00768">
    <property type="entry name" value="Peptidase_S11"/>
    <property type="match status" value="1"/>
</dbReference>
<evidence type="ECO:0000256" key="5">
    <source>
        <dbReference type="ARBA" id="ARBA00022984"/>
    </source>
</evidence>